<protein>
    <recommendedName>
        <fullName evidence="3">C-methyltransferase domain-containing protein</fullName>
    </recommendedName>
</protein>
<evidence type="ECO:0000313" key="1">
    <source>
        <dbReference type="EMBL" id="OGC91914.1"/>
    </source>
</evidence>
<gene>
    <name evidence="1" type="ORF">A2876_03155</name>
</gene>
<dbReference type="EMBL" id="MEXH01000026">
    <property type="protein sequence ID" value="OGC91914.1"/>
    <property type="molecule type" value="Genomic_DNA"/>
</dbReference>
<dbReference type="CDD" id="cd02440">
    <property type="entry name" value="AdoMet_MTases"/>
    <property type="match status" value="1"/>
</dbReference>
<evidence type="ECO:0008006" key="3">
    <source>
        <dbReference type="Google" id="ProtNLM"/>
    </source>
</evidence>
<reference evidence="1 2" key="1">
    <citation type="journal article" date="2016" name="Nat. Commun.">
        <title>Thousands of microbial genomes shed light on interconnected biogeochemical processes in an aquifer system.</title>
        <authorList>
            <person name="Anantharaman K."/>
            <person name="Brown C.T."/>
            <person name="Hug L.A."/>
            <person name="Sharon I."/>
            <person name="Castelle C.J."/>
            <person name="Probst A.J."/>
            <person name="Thomas B.C."/>
            <person name="Singh A."/>
            <person name="Wilkins M.J."/>
            <person name="Karaoz U."/>
            <person name="Brodie E.L."/>
            <person name="Williams K.H."/>
            <person name="Hubbard S.S."/>
            <person name="Banfield J.F."/>
        </authorList>
    </citation>
    <scope>NUCLEOTIDE SEQUENCE [LARGE SCALE GENOMIC DNA]</scope>
</reference>
<dbReference type="SUPFAM" id="SSF53335">
    <property type="entry name" value="S-adenosyl-L-methionine-dependent methyltransferases"/>
    <property type="match status" value="1"/>
</dbReference>
<dbReference type="Gene3D" id="3.40.50.720">
    <property type="entry name" value="NAD(P)-binding Rossmann-like Domain"/>
    <property type="match status" value="1"/>
</dbReference>
<proteinExistence type="predicted"/>
<dbReference type="Gene3D" id="3.40.50.150">
    <property type="entry name" value="Vaccinia Virus protein VP39"/>
    <property type="match status" value="1"/>
</dbReference>
<evidence type="ECO:0000313" key="2">
    <source>
        <dbReference type="Proteomes" id="UP000178176"/>
    </source>
</evidence>
<dbReference type="Pfam" id="PF13489">
    <property type="entry name" value="Methyltransf_23"/>
    <property type="match status" value="1"/>
</dbReference>
<accession>A0A1F4YDE9</accession>
<dbReference type="Proteomes" id="UP000178176">
    <property type="component" value="Unassembled WGS sequence"/>
</dbReference>
<comment type="caution">
    <text evidence="1">The sequence shown here is derived from an EMBL/GenBank/DDBJ whole genome shotgun (WGS) entry which is preliminary data.</text>
</comment>
<name>A0A1F4YDE9_9BACT</name>
<sequence>MTRKTSLVTGKTNLEHLYTFKKFPVFIGCTDSPRSKDIRADMIFDICRDTGFIQLRKLLNPDLVYSSYHSEAVGGIWAQHHDQFCNFVRKFNPRTVIEIGGSNGYIAQKLTSIVSKSHVTMVEPNPAFPGNKRIKVIKAFFDDKFKLQENFDTMIHSHVWEHLYDPVAALSHMRDFLPVGAKLTFSIPNLRLWLKNKFPNTLNFEHTVYLTEEIADFLLSRHQFKILEKSYFQEHSIFYAAQKIKNPPRLAKLPNRYFENKREYLEFVKYYQDMVNNFNQKIASFPGPVYLFGAHIFSQMFVELDLKEKYITAILDDSQAKLGKRLYGSSLKVSNPQIISGQDKVAVILRAGAYTESVRSRLLAINPHTTIL</sequence>
<dbReference type="InterPro" id="IPR029063">
    <property type="entry name" value="SAM-dependent_MTases_sf"/>
</dbReference>
<dbReference type="AlphaFoldDB" id="A0A1F4YDE9"/>
<organism evidence="1 2">
    <name type="scientific">Candidatus Amesbacteria bacterium RIFCSPHIGHO2_01_FULL_48_32b</name>
    <dbReference type="NCBI Taxonomy" id="1797253"/>
    <lineage>
        <taxon>Bacteria</taxon>
        <taxon>Candidatus Amesiibacteriota</taxon>
    </lineage>
</organism>